<dbReference type="EMBL" id="CP028956">
    <property type="protein sequence ID" value="AWC93140.1"/>
    <property type="molecule type" value="Genomic_DNA"/>
</dbReference>
<dbReference type="Pfam" id="PF01381">
    <property type="entry name" value="HTH_3"/>
    <property type="match status" value="1"/>
</dbReference>
<dbReference type="SUPFAM" id="SSF47413">
    <property type="entry name" value="lambda repressor-like DNA-binding domains"/>
    <property type="match status" value="1"/>
</dbReference>
<dbReference type="GO" id="GO:0003677">
    <property type="term" value="F:DNA binding"/>
    <property type="evidence" value="ECO:0007669"/>
    <property type="project" value="InterPro"/>
</dbReference>
<name>A0AAU8ZJ34_MORMO</name>
<proteinExistence type="predicted"/>
<dbReference type="RefSeq" id="WP_108655724.1">
    <property type="nucleotide sequence ID" value="NZ_CP028956.1"/>
</dbReference>
<protein>
    <submittedName>
        <fullName evidence="3">Transcriptional regulator</fullName>
    </submittedName>
</protein>
<evidence type="ECO:0000256" key="1">
    <source>
        <dbReference type="SAM" id="MobiDB-lite"/>
    </source>
</evidence>
<dbReference type="InterPro" id="IPR001387">
    <property type="entry name" value="Cro/C1-type_HTH"/>
</dbReference>
<dbReference type="PROSITE" id="PS50943">
    <property type="entry name" value="HTH_CROC1"/>
    <property type="match status" value="1"/>
</dbReference>
<dbReference type="InterPro" id="IPR010982">
    <property type="entry name" value="Lambda_DNA-bd_dom_sf"/>
</dbReference>
<sequence>MNISDKIKLIRKVEKITQAQLCDLAEISISTLKKIEAGYQEPSLSTISKITNYPRFEKYALWLVTDKTAPEAGQISPALAHSGQENETLPRSEKKTG</sequence>
<feature type="domain" description="HTH cro/C1-type" evidence="2">
    <location>
        <begin position="7"/>
        <end position="61"/>
    </location>
</feature>
<evidence type="ECO:0000313" key="4">
    <source>
        <dbReference type="Proteomes" id="UP000244682"/>
    </source>
</evidence>
<dbReference type="CDD" id="cd00093">
    <property type="entry name" value="HTH_XRE"/>
    <property type="match status" value="1"/>
</dbReference>
<dbReference type="SMART" id="SM00530">
    <property type="entry name" value="HTH_XRE"/>
    <property type="match status" value="1"/>
</dbReference>
<evidence type="ECO:0000313" key="3">
    <source>
        <dbReference type="EMBL" id="AWC93140.1"/>
    </source>
</evidence>
<dbReference type="Gene3D" id="1.10.260.40">
    <property type="entry name" value="lambda repressor-like DNA-binding domains"/>
    <property type="match status" value="1"/>
</dbReference>
<accession>A0AAU8ZJ34</accession>
<organism evidence="3 4">
    <name type="scientific">Morganella morganii</name>
    <name type="common">Proteus morganii</name>
    <dbReference type="NCBI Taxonomy" id="582"/>
    <lineage>
        <taxon>Bacteria</taxon>
        <taxon>Pseudomonadati</taxon>
        <taxon>Pseudomonadota</taxon>
        <taxon>Gammaproteobacteria</taxon>
        <taxon>Enterobacterales</taxon>
        <taxon>Morganellaceae</taxon>
        <taxon>Morganella</taxon>
    </lineage>
</organism>
<dbReference type="AlphaFoldDB" id="A0AAU8ZJ34"/>
<feature type="compositionally biased region" description="Basic and acidic residues" evidence="1">
    <location>
        <begin position="88"/>
        <end position="97"/>
    </location>
</feature>
<gene>
    <name evidence="3" type="ORF">AM380_05550</name>
</gene>
<evidence type="ECO:0000259" key="2">
    <source>
        <dbReference type="PROSITE" id="PS50943"/>
    </source>
</evidence>
<reference evidence="3 4" key="1">
    <citation type="submission" date="2018-04" db="EMBL/GenBank/DDBJ databases">
        <title>Whole genome sequencing of Morganella morganii AR_0133.</title>
        <authorList>
            <person name="Conlan S."/>
            <person name="Thomas P.J."/>
            <person name="Mullikin J."/>
            <person name="Frank K.M."/>
            <person name="Segre J.A."/>
        </authorList>
    </citation>
    <scope>NUCLEOTIDE SEQUENCE [LARGE SCALE GENOMIC DNA]</scope>
    <source>
        <strain evidence="3 4">AR_0133</strain>
    </source>
</reference>
<feature type="region of interest" description="Disordered" evidence="1">
    <location>
        <begin position="73"/>
        <end position="97"/>
    </location>
</feature>
<dbReference type="Proteomes" id="UP000244682">
    <property type="component" value="Chromosome"/>
</dbReference>